<proteinExistence type="predicted"/>
<comment type="subcellular location">
    <subcellularLocation>
        <location evidence="1">Cytoplasm</location>
        <location evidence="1">Cytoskeleton</location>
    </subcellularLocation>
</comment>
<evidence type="ECO:0000256" key="2">
    <source>
        <dbReference type="ARBA" id="ARBA00022490"/>
    </source>
</evidence>
<dbReference type="InterPro" id="IPR032675">
    <property type="entry name" value="LRR_dom_sf"/>
</dbReference>
<dbReference type="InterPro" id="IPR001611">
    <property type="entry name" value="Leu-rich_rpt"/>
</dbReference>
<keyword evidence="3" id="KW-0206">Cytoskeleton</keyword>
<feature type="region of interest" description="Disordered" evidence="4">
    <location>
        <begin position="176"/>
        <end position="197"/>
    </location>
</feature>
<keyword evidence="6" id="KW-1185">Reference proteome</keyword>
<sequence>MTKEGRSLEAARRFHAALVEVKCRVDAGAPGASEPFEDRFRGAVAACLARHRLDPHAMGLRFTVCLAALWLPRPLVTPAFGAAGEAMDAGLRAWRRLGEARGSVPKRGHVLQVVSPVEIQRTWARVRAAYLDVVGEAGGSRVRAAGRLDALEAQQRERQERQLQRWNCRRMAEEEALQRRRAQGPRPPRPDAARRPAEARVLGGIGALLRRWAHVAGQAPAERAAALRWPSAGRMTARGARAGCTALLSRPARGPAGGLRASSAAAGSWLLSTQIIGAGSGAVRLGLGVSSRAAAEQRAAVPRCTVGFSLADDQDSNELDDMALVAIACGISASPRPSLQYLSLSRNRFGDAGVEALVSAVQTQCGAASGPKAAEARLLQPAALARWLRGLASAPNVQRNAAAADGAGTEGQRGMRHLDLSFNVLTDESARRLAEAVAEGGAPNLRTLSLEQTCIEGPGREALEGAIRTSQMRVCRAAWDACRACEEAERQPGAPGAGLRLWALPQPLLVRGVELERRQRTPPPISDYEVAPCLR</sequence>
<evidence type="ECO:0000313" key="6">
    <source>
        <dbReference type="Proteomes" id="UP001189429"/>
    </source>
</evidence>
<evidence type="ECO:0000256" key="4">
    <source>
        <dbReference type="SAM" id="MobiDB-lite"/>
    </source>
</evidence>
<evidence type="ECO:0000256" key="3">
    <source>
        <dbReference type="ARBA" id="ARBA00023212"/>
    </source>
</evidence>
<accession>A0ABN9R1V7</accession>
<dbReference type="Proteomes" id="UP001189429">
    <property type="component" value="Unassembled WGS sequence"/>
</dbReference>
<evidence type="ECO:0000256" key="1">
    <source>
        <dbReference type="ARBA" id="ARBA00004245"/>
    </source>
</evidence>
<dbReference type="PANTHER" id="PTHR24107">
    <property type="entry name" value="YNEIN REGULATORY COMPLEX SUBUNIT 5"/>
    <property type="match status" value="1"/>
</dbReference>
<dbReference type="EMBL" id="CAUYUJ010004958">
    <property type="protein sequence ID" value="CAK0811702.1"/>
    <property type="molecule type" value="Genomic_DNA"/>
</dbReference>
<name>A0ABN9R1V7_9DINO</name>
<dbReference type="Gene3D" id="3.80.10.10">
    <property type="entry name" value="Ribonuclease Inhibitor"/>
    <property type="match status" value="1"/>
</dbReference>
<reference evidence="5" key="1">
    <citation type="submission" date="2023-10" db="EMBL/GenBank/DDBJ databases">
        <authorList>
            <person name="Chen Y."/>
            <person name="Shah S."/>
            <person name="Dougan E. K."/>
            <person name="Thang M."/>
            <person name="Chan C."/>
        </authorList>
    </citation>
    <scope>NUCLEOTIDE SEQUENCE [LARGE SCALE GENOMIC DNA]</scope>
</reference>
<gene>
    <name evidence="5" type="ORF">PCOR1329_LOCUS16212</name>
</gene>
<keyword evidence="2" id="KW-0963">Cytoplasm</keyword>
<protein>
    <submittedName>
        <fullName evidence="5">Uncharacterized protein</fullName>
    </submittedName>
</protein>
<dbReference type="InterPro" id="IPR052410">
    <property type="entry name" value="DRC5"/>
</dbReference>
<evidence type="ECO:0000313" key="5">
    <source>
        <dbReference type="EMBL" id="CAK0811702.1"/>
    </source>
</evidence>
<comment type="caution">
    <text evidence="5">The sequence shown here is derived from an EMBL/GenBank/DDBJ whole genome shotgun (WGS) entry which is preliminary data.</text>
</comment>
<organism evidence="5 6">
    <name type="scientific">Prorocentrum cordatum</name>
    <dbReference type="NCBI Taxonomy" id="2364126"/>
    <lineage>
        <taxon>Eukaryota</taxon>
        <taxon>Sar</taxon>
        <taxon>Alveolata</taxon>
        <taxon>Dinophyceae</taxon>
        <taxon>Prorocentrales</taxon>
        <taxon>Prorocentraceae</taxon>
        <taxon>Prorocentrum</taxon>
    </lineage>
</organism>
<dbReference type="Pfam" id="PF13516">
    <property type="entry name" value="LRR_6"/>
    <property type="match status" value="2"/>
</dbReference>
<dbReference type="SMART" id="SM00368">
    <property type="entry name" value="LRR_RI"/>
    <property type="match status" value="3"/>
</dbReference>
<feature type="compositionally biased region" description="Basic and acidic residues" evidence="4">
    <location>
        <begin position="188"/>
        <end position="197"/>
    </location>
</feature>
<dbReference type="SUPFAM" id="SSF52047">
    <property type="entry name" value="RNI-like"/>
    <property type="match status" value="1"/>
</dbReference>